<evidence type="ECO:0000313" key="1">
    <source>
        <dbReference type="EMBL" id="CUV12191.1"/>
    </source>
</evidence>
<organism evidence="1">
    <name type="scientific">Ralstonia solanacearum</name>
    <name type="common">Pseudomonas solanacearum</name>
    <dbReference type="NCBI Taxonomy" id="305"/>
    <lineage>
        <taxon>Bacteria</taxon>
        <taxon>Pseudomonadati</taxon>
        <taxon>Pseudomonadota</taxon>
        <taxon>Betaproteobacteria</taxon>
        <taxon>Burkholderiales</taxon>
        <taxon>Burkholderiaceae</taxon>
        <taxon>Ralstonia</taxon>
        <taxon>Ralstonia solanacearum species complex</taxon>
    </lineage>
</organism>
<dbReference type="AlphaFoldDB" id="A0A0S4TRR1"/>
<accession>A0A0S4TRR1</accession>
<gene>
    <name evidence="1" type="ORF">RUN39_v1_320084</name>
</gene>
<proteinExistence type="predicted"/>
<reference evidence="1" key="1">
    <citation type="submission" date="2015-10" db="EMBL/GenBank/DDBJ databases">
        <authorList>
            <person name="Gilbert D.G."/>
        </authorList>
    </citation>
    <scope>NUCLEOTIDE SEQUENCE</scope>
    <source>
        <strain evidence="1">Phyl III-seqv23</strain>
    </source>
</reference>
<sequence>MGSNPTLSAKMNEALDSSRAFFFGSRDRCHRPVSHFLWITTLHLPSHLAKSRHGVFYFRLTFRTGGVTTERRISLRTKNPQEARFKALCLSGIMTVRKQEQQRGAALDYLSTAGDIAGQRPDSEFLLDLLHRVDRQRLAALAGLSLAAVNELLTPTAEPDTRRLDIEMPGGFAIRNVNSDEDMGRAVHILKALNLSPEALAALITSNSNPAQVAPVPASPLAGRQADTTEAGGTTIQEMVPRFRTFAAARIELAHRFDGSFIDDDAIGQIRRRIGQHAPEERFCGRVGNLALGKCLGAGHEAVPGRDGNTQLTLDGSGIELRTMRDLDHASTITQCDLQRVVAHHTH</sequence>
<dbReference type="EMBL" id="LN899819">
    <property type="protein sequence ID" value="CUV12191.1"/>
    <property type="molecule type" value="Genomic_DNA"/>
</dbReference>
<protein>
    <submittedName>
        <fullName evidence="1">Uncharacterized protein</fullName>
    </submittedName>
</protein>
<name>A0A0S4TRR1_RALSL</name>